<keyword evidence="7" id="KW-1185">Reference proteome</keyword>
<name>A0A4S3KAK7_9GAMM</name>
<reference evidence="6 7" key="1">
    <citation type="submission" date="2019-03" db="EMBL/GenBank/DDBJ databases">
        <title>Genomic Encyclopedia of Type Strains, Phase IV (KMG-IV): sequencing the most valuable type-strain genomes for metagenomic binning, comparative biology and taxonomic classification.</title>
        <authorList>
            <person name="Goeker M."/>
        </authorList>
    </citation>
    <scope>NUCLEOTIDE SEQUENCE [LARGE SCALE GENOMIC DNA]</scope>
    <source>
        <strain evidence="6 7">DSM 26377</strain>
    </source>
</reference>
<dbReference type="InterPro" id="IPR043322">
    <property type="entry name" value="CtBP"/>
</dbReference>
<feature type="domain" description="D-isomer specific 2-hydroxyacid dehydrogenase NAD-binding" evidence="5">
    <location>
        <begin position="115"/>
        <end position="287"/>
    </location>
</feature>
<dbReference type="SUPFAM" id="SSF52283">
    <property type="entry name" value="Formate/glycerate dehydrogenase catalytic domain-like"/>
    <property type="match status" value="1"/>
</dbReference>
<dbReference type="Proteomes" id="UP000295341">
    <property type="component" value="Unassembled WGS sequence"/>
</dbReference>
<evidence type="ECO:0000256" key="2">
    <source>
        <dbReference type="ARBA" id="ARBA00023027"/>
    </source>
</evidence>
<sequence>MKKKKKILLTDYAWSDLSLERQRVEADGHVLINTHKAHPLPEVITALCAEHRPQAVMTCWGIVTAEAIGHCEDLEIVARVGVGLDNIDRRAAAARGALVTNVPDYCAEEVSDHAVALLLDWARGISFNNAEVKAGTWDPSRATPHRVRNLTVGIAGFGRTGRLAANKLRGFGCTLITYSRTRAPDHPADVEWVDFDGLLTRSDAILVLLPLAPETRYLFDAKALSRMKRGSLLVNVSRGPLVDNAALIAALDAGTIGAAALDVVDGEPSPPAFVTGHPKIVATPHIAFSSPAAVEELRQRSVEEVLRVLAGQAPRNPVAPP</sequence>
<dbReference type="InterPro" id="IPR006139">
    <property type="entry name" value="D-isomer_2_OHA_DH_cat_dom"/>
</dbReference>
<evidence type="ECO:0000256" key="3">
    <source>
        <dbReference type="RuleBase" id="RU003719"/>
    </source>
</evidence>
<dbReference type="OrthoDB" id="9805416at2"/>
<comment type="similarity">
    <text evidence="3">Belongs to the D-isomer specific 2-hydroxyacid dehydrogenase family.</text>
</comment>
<dbReference type="SUPFAM" id="SSF51735">
    <property type="entry name" value="NAD(P)-binding Rossmann-fold domains"/>
    <property type="match status" value="1"/>
</dbReference>
<dbReference type="PANTHER" id="PTHR10996">
    <property type="entry name" value="2-HYDROXYACID DEHYDROGENASE-RELATED"/>
    <property type="match status" value="1"/>
</dbReference>
<dbReference type="GO" id="GO:0051287">
    <property type="term" value="F:NAD binding"/>
    <property type="evidence" value="ECO:0007669"/>
    <property type="project" value="InterPro"/>
</dbReference>
<proteinExistence type="inferred from homology"/>
<gene>
    <name evidence="6" type="ORF">DFR24_1653</name>
</gene>
<dbReference type="GO" id="GO:0016618">
    <property type="term" value="F:hydroxypyruvate reductase [NAD(P)H] activity"/>
    <property type="evidence" value="ECO:0007669"/>
    <property type="project" value="TreeGrafter"/>
</dbReference>
<protein>
    <submittedName>
        <fullName evidence="6">D-3-phosphoglycerate dehydrogenase</fullName>
    </submittedName>
</protein>
<keyword evidence="1 3" id="KW-0560">Oxidoreductase</keyword>
<dbReference type="GO" id="GO:0030267">
    <property type="term" value="F:glyoxylate reductase (NADPH) activity"/>
    <property type="evidence" value="ECO:0007669"/>
    <property type="project" value="TreeGrafter"/>
</dbReference>
<dbReference type="InterPro" id="IPR050223">
    <property type="entry name" value="D-isomer_2-hydroxyacid_DH"/>
</dbReference>
<dbReference type="RefSeq" id="WP_133880778.1">
    <property type="nucleotide sequence ID" value="NZ_MWIN01000001.1"/>
</dbReference>
<keyword evidence="2" id="KW-0520">NAD</keyword>
<evidence type="ECO:0000259" key="5">
    <source>
        <dbReference type="Pfam" id="PF02826"/>
    </source>
</evidence>
<organism evidence="6 7">
    <name type="scientific">Panacagrimonas perspica</name>
    <dbReference type="NCBI Taxonomy" id="381431"/>
    <lineage>
        <taxon>Bacteria</taxon>
        <taxon>Pseudomonadati</taxon>
        <taxon>Pseudomonadota</taxon>
        <taxon>Gammaproteobacteria</taxon>
        <taxon>Nevskiales</taxon>
        <taxon>Nevskiaceae</taxon>
        <taxon>Panacagrimonas</taxon>
    </lineage>
</organism>
<comment type="caution">
    <text evidence="6">The sequence shown here is derived from an EMBL/GenBank/DDBJ whole genome shotgun (WGS) entry which is preliminary data.</text>
</comment>
<dbReference type="InterPro" id="IPR036291">
    <property type="entry name" value="NAD(P)-bd_dom_sf"/>
</dbReference>
<dbReference type="AlphaFoldDB" id="A0A4S3KAK7"/>
<dbReference type="PROSITE" id="PS00671">
    <property type="entry name" value="D_2_HYDROXYACID_DH_3"/>
    <property type="match status" value="1"/>
</dbReference>
<evidence type="ECO:0000256" key="1">
    <source>
        <dbReference type="ARBA" id="ARBA00023002"/>
    </source>
</evidence>
<evidence type="ECO:0000313" key="7">
    <source>
        <dbReference type="Proteomes" id="UP000295341"/>
    </source>
</evidence>
<dbReference type="EMBL" id="SOBT01000008">
    <property type="protein sequence ID" value="TDU32262.1"/>
    <property type="molecule type" value="Genomic_DNA"/>
</dbReference>
<dbReference type="PANTHER" id="PTHR10996:SF283">
    <property type="entry name" value="GLYOXYLATE_HYDROXYPYRUVATE REDUCTASE B"/>
    <property type="match status" value="1"/>
</dbReference>
<dbReference type="GO" id="GO:0003714">
    <property type="term" value="F:transcription corepressor activity"/>
    <property type="evidence" value="ECO:0007669"/>
    <property type="project" value="InterPro"/>
</dbReference>
<evidence type="ECO:0000313" key="6">
    <source>
        <dbReference type="EMBL" id="TDU32262.1"/>
    </source>
</evidence>
<dbReference type="Gene3D" id="3.40.50.720">
    <property type="entry name" value="NAD(P)-binding Rossmann-like Domain"/>
    <property type="match status" value="2"/>
</dbReference>
<feature type="domain" description="D-isomer specific 2-hydroxyacid dehydrogenase catalytic" evidence="4">
    <location>
        <begin position="31"/>
        <end position="318"/>
    </location>
</feature>
<dbReference type="Pfam" id="PF00389">
    <property type="entry name" value="2-Hacid_dh"/>
    <property type="match status" value="1"/>
</dbReference>
<dbReference type="InterPro" id="IPR029753">
    <property type="entry name" value="D-isomer_DH_CS"/>
</dbReference>
<dbReference type="CDD" id="cd05299">
    <property type="entry name" value="CtBP_dh"/>
    <property type="match status" value="1"/>
</dbReference>
<dbReference type="GO" id="GO:0005829">
    <property type="term" value="C:cytosol"/>
    <property type="evidence" value="ECO:0007669"/>
    <property type="project" value="TreeGrafter"/>
</dbReference>
<accession>A0A4S3KAK7</accession>
<dbReference type="InterPro" id="IPR006140">
    <property type="entry name" value="D-isomer_DH_NAD-bd"/>
</dbReference>
<evidence type="ECO:0000259" key="4">
    <source>
        <dbReference type="Pfam" id="PF00389"/>
    </source>
</evidence>
<dbReference type="Pfam" id="PF02826">
    <property type="entry name" value="2-Hacid_dh_C"/>
    <property type="match status" value="1"/>
</dbReference>